<dbReference type="Proteomes" id="UP000324705">
    <property type="component" value="Chromosome 1B"/>
</dbReference>
<dbReference type="PANTHER" id="PTHR34146">
    <property type="entry name" value="POLYNUCLEOTIDYL TRANSFERASE, RIBONUCLEASE H-LIKE SUPERFAMILY PROTEIN-RELATED"/>
    <property type="match status" value="1"/>
</dbReference>
<dbReference type="InterPro" id="IPR002156">
    <property type="entry name" value="RNaseH_domain"/>
</dbReference>
<dbReference type="EMBL" id="LT934112">
    <property type="protein sequence ID" value="VAH23430.1"/>
    <property type="molecule type" value="Genomic_DNA"/>
</dbReference>
<feature type="domain" description="RNase H type-1" evidence="1">
    <location>
        <begin position="47"/>
        <end position="164"/>
    </location>
</feature>
<dbReference type="PANTHER" id="PTHR34146:SF10">
    <property type="entry name" value="RNASE H TYPE-1 DOMAIN-CONTAINING PROTEIN"/>
    <property type="match status" value="1"/>
</dbReference>
<name>A0A9R0R7Q3_TRITD</name>
<dbReference type="Gramene" id="TRITD1Bv1G220380.1">
    <property type="protein sequence ID" value="TRITD1Bv1G220380.1"/>
    <property type="gene ID" value="TRITD1Bv1G220380"/>
</dbReference>
<dbReference type="Pfam" id="PF13456">
    <property type="entry name" value="RVT_3"/>
    <property type="match status" value="1"/>
</dbReference>
<evidence type="ECO:0000313" key="2">
    <source>
        <dbReference type="EMBL" id="VAH23430.1"/>
    </source>
</evidence>
<proteinExistence type="predicted"/>
<accession>A0A9R0R7Q3</accession>
<evidence type="ECO:0000313" key="3">
    <source>
        <dbReference type="Proteomes" id="UP000324705"/>
    </source>
</evidence>
<dbReference type="AlphaFoldDB" id="A0A9R0R7Q3"/>
<evidence type="ECO:0000259" key="1">
    <source>
        <dbReference type="Pfam" id="PF13456"/>
    </source>
</evidence>
<protein>
    <recommendedName>
        <fullName evidence="1">RNase H type-1 domain-containing protein</fullName>
    </recommendedName>
</protein>
<dbReference type="GO" id="GO:0003676">
    <property type="term" value="F:nucleic acid binding"/>
    <property type="evidence" value="ECO:0007669"/>
    <property type="project" value="InterPro"/>
</dbReference>
<reference evidence="2 3" key="1">
    <citation type="submission" date="2017-09" db="EMBL/GenBank/DDBJ databases">
        <authorList>
            <consortium name="International Durum Wheat Genome Sequencing Consortium (IDWGSC)"/>
            <person name="Milanesi L."/>
        </authorList>
    </citation>
    <scope>NUCLEOTIDE SEQUENCE [LARGE SCALE GENOMIC DNA]</scope>
    <source>
        <strain evidence="3">cv. Svevo</strain>
    </source>
</reference>
<dbReference type="GO" id="GO:0004523">
    <property type="term" value="F:RNA-DNA hybrid ribonuclease activity"/>
    <property type="evidence" value="ECO:0007669"/>
    <property type="project" value="InterPro"/>
</dbReference>
<gene>
    <name evidence="2" type="ORF">TRITD_1Bv1G220380</name>
</gene>
<sequence length="208" mass="22773">MPQVLSPPDHLPMQGRTLKSDLLITGTKIFSDAAFRSSKVPGLLQGAVATGIGVYLVLPQDRFEINVQIQASAPPTTSPLHAEDLALSFAAQVASKLNIWQPTFLMDCFSLSLVAATGKIMESTTPWSIRKPLADFFKHANSLQPRVFHISREINGIAHNVAHQVLHSRVEPQVCCFASAHRHSSCPVLSLLSSFQVQEFVIHAVHCF</sequence>
<keyword evidence="3" id="KW-1185">Reference proteome</keyword>
<dbReference type="OMA" id="FASAHRN"/>
<organism evidence="2 3">
    <name type="scientific">Triticum turgidum subsp. durum</name>
    <name type="common">Durum wheat</name>
    <name type="synonym">Triticum durum</name>
    <dbReference type="NCBI Taxonomy" id="4567"/>
    <lineage>
        <taxon>Eukaryota</taxon>
        <taxon>Viridiplantae</taxon>
        <taxon>Streptophyta</taxon>
        <taxon>Embryophyta</taxon>
        <taxon>Tracheophyta</taxon>
        <taxon>Spermatophyta</taxon>
        <taxon>Magnoliopsida</taxon>
        <taxon>Liliopsida</taxon>
        <taxon>Poales</taxon>
        <taxon>Poaceae</taxon>
        <taxon>BOP clade</taxon>
        <taxon>Pooideae</taxon>
        <taxon>Triticodae</taxon>
        <taxon>Triticeae</taxon>
        <taxon>Triticinae</taxon>
        <taxon>Triticum</taxon>
    </lineage>
</organism>